<dbReference type="PANTHER" id="PTHR33448:SF4">
    <property type="entry name" value="CHLOROPLAST PROTEIN HCF243"/>
    <property type="match status" value="1"/>
</dbReference>
<organism evidence="3 4">
    <name type="scientific">Eucalyptus globulus</name>
    <name type="common">Tasmanian blue gum</name>
    <dbReference type="NCBI Taxonomy" id="34317"/>
    <lineage>
        <taxon>Eukaryota</taxon>
        <taxon>Viridiplantae</taxon>
        <taxon>Streptophyta</taxon>
        <taxon>Embryophyta</taxon>
        <taxon>Tracheophyta</taxon>
        <taxon>Spermatophyta</taxon>
        <taxon>Magnoliopsida</taxon>
        <taxon>eudicotyledons</taxon>
        <taxon>Gunneridae</taxon>
        <taxon>Pentapetalae</taxon>
        <taxon>rosids</taxon>
        <taxon>malvids</taxon>
        <taxon>Myrtales</taxon>
        <taxon>Myrtaceae</taxon>
        <taxon>Myrtoideae</taxon>
        <taxon>Eucalypteae</taxon>
        <taxon>Eucalyptus</taxon>
    </lineage>
</organism>
<feature type="region of interest" description="Disordered" evidence="2">
    <location>
        <begin position="34"/>
        <end position="104"/>
    </location>
</feature>
<proteinExistence type="predicted"/>
<sequence>MDSDRPHRTTSINSSNSNSNATGELFICFTSRLSSSSSMKISKSILSPGRARDHQTPQISLSSSLSRRLKSNGSLKGAGQASPMFPTNGKKRGSTFENPEPSSPKVTCIGQVRVKTKKQGRKLRARTKRGGAGGEVSFRKLEISNGATSTEAAQSFYFQNQQGNNQEGLPHRNQRWVHFPVTICEALRTFGADWNCFLPCRSSCMSKEEKTEGGANSGEHGDSGNHNSTSCGAVIARWLVALQEGEGRGREVEIIVGDEERTTAAAAADAAAVENGESYRRRAFEGIEFSEEEIRRAKSEVEEDDGGGRASVCVPPKNALLLMRCRSDPVKMAALASRFCEAPPVVVDDNDEDEVQSENFVASGRKNEGVEVKRGGEVEHEMDDDKEEEVSEKWASAEASLESRVLGESSLTVAEREEDDQEVIHVVNVLGEELDQKIMEEEDEEEVKEVLVLEEEEEGEEKELMEVTNQVATMQEAEQRCFAVPDGESSQLSVQDHTYTEEGEAHYEHGAESDDEDHDNDVMSVQLSQESEGEEEHETESEFHDEAVALTEEALGLDPETQVTVPPRRSQSDRLKPPRPEMKLTEREGSQQKSVLPDCLLLMMCEPKLSMEVSKETWVCNTDFIRWLPERHAGKAPVKTDGGKDEPKKRSGNAESKRSASALTAQQAHILQQPRRNSCSLPPKAAAAARAAGAGAESMATMIEQKLESAKAYEPFVLTRCKSEPMRSAMKLAAPDACFWKNRKLEPHRPATHGVKAAGVGV</sequence>
<evidence type="ECO:0000256" key="1">
    <source>
        <dbReference type="SAM" id="Coils"/>
    </source>
</evidence>
<evidence type="ECO:0000256" key="2">
    <source>
        <dbReference type="SAM" id="MobiDB-lite"/>
    </source>
</evidence>
<feature type="region of interest" description="Disordered" evidence="2">
    <location>
        <begin position="1"/>
        <end position="21"/>
    </location>
</feature>
<feature type="compositionally biased region" description="Basic and acidic residues" evidence="2">
    <location>
        <begin position="498"/>
        <end position="512"/>
    </location>
</feature>
<dbReference type="AlphaFoldDB" id="A0ABD3K135"/>
<feature type="compositionally biased region" description="Polar residues" evidence="2">
    <location>
        <begin position="488"/>
        <end position="497"/>
    </location>
</feature>
<feature type="region of interest" description="Disordered" evidence="2">
    <location>
        <begin position="208"/>
        <end position="227"/>
    </location>
</feature>
<protein>
    <submittedName>
        <fullName evidence="3">Uncharacterized protein</fullName>
    </submittedName>
</protein>
<keyword evidence="4" id="KW-1185">Reference proteome</keyword>
<comment type="caution">
    <text evidence="3">The sequence shown here is derived from an EMBL/GenBank/DDBJ whole genome shotgun (WGS) entry which is preliminary data.</text>
</comment>
<feature type="region of interest" description="Disordered" evidence="2">
    <location>
        <begin position="634"/>
        <end position="681"/>
    </location>
</feature>
<feature type="compositionally biased region" description="Low complexity" evidence="2">
    <location>
        <begin position="34"/>
        <end position="47"/>
    </location>
</feature>
<feature type="compositionally biased region" description="Basic and acidic residues" evidence="2">
    <location>
        <begin position="570"/>
        <end position="590"/>
    </location>
</feature>
<accession>A0ABD3K135</accession>
<feature type="compositionally biased region" description="Low complexity" evidence="2">
    <location>
        <begin position="60"/>
        <end position="75"/>
    </location>
</feature>
<dbReference type="EMBL" id="JBJKBG010000006">
    <property type="protein sequence ID" value="KAL3733816.1"/>
    <property type="molecule type" value="Genomic_DNA"/>
</dbReference>
<evidence type="ECO:0000313" key="4">
    <source>
        <dbReference type="Proteomes" id="UP001634007"/>
    </source>
</evidence>
<feature type="coiled-coil region" evidence="1">
    <location>
        <begin position="450"/>
        <end position="477"/>
    </location>
</feature>
<feature type="compositionally biased region" description="Polar residues" evidence="2">
    <location>
        <begin position="659"/>
        <end position="680"/>
    </location>
</feature>
<dbReference type="PANTHER" id="PTHR33448">
    <property type="entry name" value="CHLOROPLAST PROTEIN HCF243-RELATED"/>
    <property type="match status" value="1"/>
</dbReference>
<reference evidence="3 4" key="1">
    <citation type="submission" date="2024-11" db="EMBL/GenBank/DDBJ databases">
        <title>Chromosome-level genome assembly of Eucalyptus globulus Labill. provides insights into its genome evolution.</title>
        <authorList>
            <person name="Li X."/>
        </authorList>
    </citation>
    <scope>NUCLEOTIDE SEQUENCE [LARGE SCALE GENOMIC DNA]</scope>
    <source>
        <strain evidence="3">CL2024</strain>
        <tissue evidence="3">Fresh tender leaves</tissue>
    </source>
</reference>
<evidence type="ECO:0000313" key="3">
    <source>
        <dbReference type="EMBL" id="KAL3733816.1"/>
    </source>
</evidence>
<dbReference type="Proteomes" id="UP001634007">
    <property type="component" value="Unassembled WGS sequence"/>
</dbReference>
<name>A0ABD3K135_EUCGL</name>
<feature type="region of interest" description="Disordered" evidence="2">
    <location>
        <begin position="484"/>
        <end position="519"/>
    </location>
</feature>
<gene>
    <name evidence="3" type="ORF">ACJRO7_023211</name>
</gene>
<feature type="region of interest" description="Disordered" evidence="2">
    <location>
        <begin position="554"/>
        <end position="593"/>
    </location>
</feature>
<keyword evidence="1" id="KW-0175">Coiled coil</keyword>